<gene>
    <name evidence="2" type="ORF">GCM10009564_31760</name>
</gene>
<name>A0ABP4DL87_9ACTN</name>
<dbReference type="Proteomes" id="UP001501072">
    <property type="component" value="Unassembled WGS sequence"/>
</dbReference>
<feature type="region of interest" description="Disordered" evidence="1">
    <location>
        <begin position="1"/>
        <end position="22"/>
    </location>
</feature>
<accession>A0ABP4DL87</accession>
<evidence type="ECO:0008006" key="4">
    <source>
        <dbReference type="Google" id="ProtNLM"/>
    </source>
</evidence>
<evidence type="ECO:0000256" key="1">
    <source>
        <dbReference type="SAM" id="MobiDB-lite"/>
    </source>
</evidence>
<comment type="caution">
    <text evidence="2">The sequence shown here is derived from an EMBL/GenBank/DDBJ whole genome shotgun (WGS) entry which is preliminary data.</text>
</comment>
<protein>
    <recommendedName>
        <fullName evidence="4">Secreted protein</fullName>
    </recommendedName>
</protein>
<evidence type="ECO:0000313" key="2">
    <source>
        <dbReference type="EMBL" id="GAA1011292.1"/>
    </source>
</evidence>
<keyword evidence="3" id="KW-1185">Reference proteome</keyword>
<evidence type="ECO:0000313" key="3">
    <source>
        <dbReference type="Proteomes" id="UP001501072"/>
    </source>
</evidence>
<reference evidence="3" key="1">
    <citation type="journal article" date="2019" name="Int. J. Syst. Evol. Microbiol.">
        <title>The Global Catalogue of Microorganisms (GCM) 10K type strain sequencing project: providing services to taxonomists for standard genome sequencing and annotation.</title>
        <authorList>
            <consortium name="The Broad Institute Genomics Platform"/>
            <consortium name="The Broad Institute Genome Sequencing Center for Infectious Disease"/>
            <person name="Wu L."/>
            <person name="Ma J."/>
        </authorList>
    </citation>
    <scope>NUCLEOTIDE SEQUENCE [LARGE SCALE GENOMIC DNA]</scope>
    <source>
        <strain evidence="3">JCM 11269</strain>
    </source>
</reference>
<sequence>MPPQHPVEPPGDRLAALRGPRPPQPYTARKITALTANPACSRRAVLDAAGVDKALLAQRMGYEPRFGQSPFAIAREQAFEALVKWGGYAELIRLLREQLDVPVEEAGVSDLNEVGGDTSLARRAKETRNLLARLASGGDERLILDRPVLTLEVAGQTAYLEPQAVTHRVGGKFYVVEIRSFPAIDGQANPTAVAQTAKQAAVSVLALHHAFAQLDLDQEQIAHEFLLICPKDFSNRPYGRLVDIRQELDALSFQLNRLRRADDLARDLPPSATFDTDRDAGQLDASVRALDASYTPGCLSFCELARYCRDEATACASPARLGGTVRDALPGIDSTRTALAYLDGVRVPGPAEAAAIDRLRTADRLRRLRRGEVA</sequence>
<organism evidence="2 3">
    <name type="scientific">Streptomyces thermogriseus</name>
    <dbReference type="NCBI Taxonomy" id="75292"/>
    <lineage>
        <taxon>Bacteria</taxon>
        <taxon>Bacillati</taxon>
        <taxon>Actinomycetota</taxon>
        <taxon>Actinomycetes</taxon>
        <taxon>Kitasatosporales</taxon>
        <taxon>Streptomycetaceae</taxon>
        <taxon>Streptomyces</taxon>
    </lineage>
</organism>
<proteinExistence type="predicted"/>
<dbReference type="RefSeq" id="WP_346073273.1">
    <property type="nucleotide sequence ID" value="NZ_BAAAHU010000030.1"/>
</dbReference>
<dbReference type="EMBL" id="BAAAHU010000030">
    <property type="protein sequence ID" value="GAA1011292.1"/>
    <property type="molecule type" value="Genomic_DNA"/>
</dbReference>